<accession>A0A1G6JUC4</accession>
<dbReference type="Gene3D" id="3.10.450.50">
    <property type="match status" value="1"/>
</dbReference>
<feature type="domain" description="DUF4440" evidence="1">
    <location>
        <begin position="5"/>
        <end position="117"/>
    </location>
</feature>
<dbReference type="InterPro" id="IPR027843">
    <property type="entry name" value="DUF4440"/>
</dbReference>
<dbReference type="NCBIfam" id="TIGR02246">
    <property type="entry name" value="SgcJ/EcaC family oxidoreductase"/>
    <property type="match status" value="1"/>
</dbReference>
<dbReference type="OrthoDB" id="582247at2"/>
<dbReference type="RefSeq" id="WP_090850533.1">
    <property type="nucleotide sequence ID" value="NZ_FMZM01000001.1"/>
</dbReference>
<sequence length="126" mass="13418">MTAQITALLEDVAAGITARDPDRCVARFAPDARSVIANGARAVGREAIRAAHVAAFAAGGPPRSARFVVLDLHLPRPDLAIVTTGAFAAGPEDEVDLDHPPTVVTWTLVREDDGWWVAARQFTPVR</sequence>
<dbReference type="InterPro" id="IPR011944">
    <property type="entry name" value="Steroid_delta5-4_isomerase"/>
</dbReference>
<name>A0A1G6JUC4_9ACTN</name>
<dbReference type="InterPro" id="IPR032710">
    <property type="entry name" value="NTF2-like_dom_sf"/>
</dbReference>
<dbReference type="STRING" id="1045774.SAMN05421872_101583"/>
<dbReference type="SUPFAM" id="SSF54427">
    <property type="entry name" value="NTF2-like"/>
    <property type="match status" value="1"/>
</dbReference>
<evidence type="ECO:0000313" key="3">
    <source>
        <dbReference type="Proteomes" id="UP000199034"/>
    </source>
</evidence>
<evidence type="ECO:0000259" key="1">
    <source>
        <dbReference type="Pfam" id="PF14534"/>
    </source>
</evidence>
<dbReference type="Pfam" id="PF14534">
    <property type="entry name" value="DUF4440"/>
    <property type="match status" value="1"/>
</dbReference>
<evidence type="ECO:0000313" key="2">
    <source>
        <dbReference type="EMBL" id="SDC22241.1"/>
    </source>
</evidence>
<proteinExistence type="predicted"/>
<dbReference type="AlphaFoldDB" id="A0A1G6JUC4"/>
<organism evidence="2 3">
    <name type="scientific">Nocardioides lianchengensis</name>
    <dbReference type="NCBI Taxonomy" id="1045774"/>
    <lineage>
        <taxon>Bacteria</taxon>
        <taxon>Bacillati</taxon>
        <taxon>Actinomycetota</taxon>
        <taxon>Actinomycetes</taxon>
        <taxon>Propionibacteriales</taxon>
        <taxon>Nocardioidaceae</taxon>
        <taxon>Nocardioides</taxon>
    </lineage>
</organism>
<dbReference type="EMBL" id="FMZM01000001">
    <property type="protein sequence ID" value="SDC22241.1"/>
    <property type="molecule type" value="Genomic_DNA"/>
</dbReference>
<dbReference type="Proteomes" id="UP000199034">
    <property type="component" value="Unassembled WGS sequence"/>
</dbReference>
<gene>
    <name evidence="2" type="ORF">SAMN05421872_101583</name>
</gene>
<protein>
    <recommendedName>
        <fullName evidence="1">DUF4440 domain-containing protein</fullName>
    </recommendedName>
</protein>
<keyword evidence="3" id="KW-1185">Reference proteome</keyword>
<reference evidence="2 3" key="1">
    <citation type="submission" date="2016-10" db="EMBL/GenBank/DDBJ databases">
        <authorList>
            <person name="de Groot N.N."/>
        </authorList>
    </citation>
    <scope>NUCLEOTIDE SEQUENCE [LARGE SCALE GENOMIC DNA]</scope>
    <source>
        <strain evidence="2 3">CGMCC 4.6858</strain>
    </source>
</reference>